<dbReference type="EMBL" id="DS572722">
    <property type="protein sequence ID" value="EGY19444.1"/>
    <property type="molecule type" value="Genomic_DNA"/>
</dbReference>
<dbReference type="HOGENOM" id="CLU_2199019_0_0_1"/>
<name>G2XHZ6_VERDV</name>
<dbReference type="InParanoid" id="G2XHZ6"/>
<protein>
    <submittedName>
        <fullName evidence="2">Uncharacterized protein</fullName>
    </submittedName>
</protein>
<reference evidence="2 3" key="1">
    <citation type="submission" date="2008-03" db="EMBL/GenBank/DDBJ databases">
        <title>The Genome Sequence of Verticillium dahliae VdLs.17.</title>
        <authorList>
            <consortium name="The Broad Institute Genome Sequencing Platform"/>
            <person name="Ma L.-J.J."/>
            <person name="Klosterman S.J."/>
            <person name="Subbarao K."/>
            <person name="Dobinson K."/>
            <person name="Veronese P."/>
            <person name="Kang S."/>
            <person name="Gold S.E."/>
            <person name="Young S."/>
            <person name="Jaffe D."/>
            <person name="Gnerre S."/>
            <person name="Berlin A."/>
            <person name="Heiman D."/>
            <person name="Hepburn T."/>
            <person name="Sykes S."/>
            <person name="Alvarado L."/>
            <person name="Kodira C.D."/>
            <person name="Lander E."/>
            <person name="Galagan J."/>
            <person name="Nusbaum C."/>
            <person name="Birren B."/>
        </authorList>
    </citation>
    <scope>NUCLEOTIDE SEQUENCE [LARGE SCALE GENOMIC DNA]</scope>
    <source>
        <strain evidence="3">VdLs.17 / ATCC MYA-4575 / FGSC 10137</strain>
    </source>
</reference>
<sequence>MERGKPMLLKHASRLPRVAQAGRVADVGGHDVLRTRSTLVEVMDERKGLATHKFGSQDRAGIRNSRTWSSPIGQGMNKQPIESAAPVRQGQQSRGSSKADGKTIPYPA</sequence>
<evidence type="ECO:0000313" key="3">
    <source>
        <dbReference type="Proteomes" id="UP000001611"/>
    </source>
</evidence>
<accession>G2XHZ6</accession>
<dbReference type="RefSeq" id="XP_009656902.1">
    <property type="nucleotide sequence ID" value="XM_009658607.1"/>
</dbReference>
<keyword evidence="3" id="KW-1185">Reference proteome</keyword>
<dbReference type="KEGG" id="vda:VDAG_09646"/>
<dbReference type="Proteomes" id="UP000001611">
    <property type="component" value="Chromosome 7"/>
</dbReference>
<gene>
    <name evidence="2" type="ORF">VDAG_09646</name>
</gene>
<evidence type="ECO:0000256" key="1">
    <source>
        <dbReference type="SAM" id="MobiDB-lite"/>
    </source>
</evidence>
<dbReference type="GeneID" id="20711109"/>
<dbReference type="AlphaFoldDB" id="G2XHZ6"/>
<organism evidence="2 3">
    <name type="scientific">Verticillium dahliae (strain VdLs.17 / ATCC MYA-4575 / FGSC 10137)</name>
    <name type="common">Verticillium wilt</name>
    <dbReference type="NCBI Taxonomy" id="498257"/>
    <lineage>
        <taxon>Eukaryota</taxon>
        <taxon>Fungi</taxon>
        <taxon>Dikarya</taxon>
        <taxon>Ascomycota</taxon>
        <taxon>Pezizomycotina</taxon>
        <taxon>Sordariomycetes</taxon>
        <taxon>Hypocreomycetidae</taxon>
        <taxon>Glomerellales</taxon>
        <taxon>Plectosphaerellaceae</taxon>
        <taxon>Verticillium</taxon>
    </lineage>
</organism>
<feature type="region of interest" description="Disordered" evidence="1">
    <location>
        <begin position="51"/>
        <end position="108"/>
    </location>
</feature>
<proteinExistence type="predicted"/>
<evidence type="ECO:0000313" key="2">
    <source>
        <dbReference type="EMBL" id="EGY19444.1"/>
    </source>
</evidence>